<dbReference type="AlphaFoldDB" id="G8TT57"/>
<keyword evidence="2" id="KW-1185">Reference proteome</keyword>
<name>G8TT57_SULAD</name>
<protein>
    <submittedName>
        <fullName evidence="1">Uncharacterized protein</fullName>
    </submittedName>
</protein>
<accession>G8TT57</accession>
<dbReference type="Proteomes" id="UP000005439">
    <property type="component" value="Chromosome"/>
</dbReference>
<proteinExistence type="predicted"/>
<evidence type="ECO:0000313" key="2">
    <source>
        <dbReference type="Proteomes" id="UP000005439"/>
    </source>
</evidence>
<reference evidence="2" key="1">
    <citation type="submission" date="2011-12" db="EMBL/GenBank/DDBJ databases">
        <title>The complete genome of chromosome of Sulfobacillus acidophilus DSM 10332.</title>
        <authorList>
            <person name="Lucas S."/>
            <person name="Han J."/>
            <person name="Lapidus A."/>
            <person name="Bruce D."/>
            <person name="Goodwin L."/>
            <person name="Pitluck S."/>
            <person name="Peters L."/>
            <person name="Kyrpides N."/>
            <person name="Mavromatis K."/>
            <person name="Ivanova N."/>
            <person name="Mikhailova N."/>
            <person name="Chertkov O."/>
            <person name="Saunders E."/>
            <person name="Detter J.C."/>
            <person name="Tapia R."/>
            <person name="Han C."/>
            <person name="Land M."/>
            <person name="Hauser L."/>
            <person name="Markowitz V."/>
            <person name="Cheng J.-F."/>
            <person name="Hugenholtz P."/>
            <person name="Woyke T."/>
            <person name="Wu D."/>
            <person name="Pukall R."/>
            <person name="Gehrich-Schroeter G."/>
            <person name="Schneider S."/>
            <person name="Klenk H.-P."/>
            <person name="Eisen J.A."/>
        </authorList>
    </citation>
    <scope>NUCLEOTIDE SEQUENCE [LARGE SCALE GENOMIC DNA]</scope>
    <source>
        <strain evidence="2">ATCC 700253 / DSM 10332 / NAL</strain>
    </source>
</reference>
<evidence type="ECO:0000313" key="1">
    <source>
        <dbReference type="EMBL" id="AEW06757.1"/>
    </source>
</evidence>
<dbReference type="KEGG" id="sap:Sulac_3311"/>
<reference evidence="1 2" key="2">
    <citation type="journal article" date="2012" name="Stand. Genomic Sci.">
        <title>Complete genome sequence of the moderately thermophilic mineral-sulfide-oxidizing firmicute Sulfobacillus acidophilus type strain (NAL(T)).</title>
        <authorList>
            <person name="Anderson I."/>
            <person name="Chertkov O."/>
            <person name="Chen A."/>
            <person name="Saunders E."/>
            <person name="Lapidus A."/>
            <person name="Nolan M."/>
            <person name="Lucas S."/>
            <person name="Hammon N."/>
            <person name="Deshpande S."/>
            <person name="Cheng J.F."/>
            <person name="Han C."/>
            <person name="Tapia R."/>
            <person name="Goodwin L.A."/>
            <person name="Pitluck S."/>
            <person name="Liolios K."/>
            <person name="Pagani I."/>
            <person name="Ivanova N."/>
            <person name="Mikhailova N."/>
            <person name="Pati A."/>
            <person name="Palaniappan K."/>
            <person name="Land M."/>
            <person name="Pan C."/>
            <person name="Rohde M."/>
            <person name="Pukall R."/>
            <person name="Goker M."/>
            <person name="Detter J.C."/>
            <person name="Woyke T."/>
            <person name="Bristow J."/>
            <person name="Eisen J.A."/>
            <person name="Markowitz V."/>
            <person name="Hugenholtz P."/>
            <person name="Kyrpides N.C."/>
            <person name="Klenk H.P."/>
            <person name="Mavromatis K."/>
        </authorList>
    </citation>
    <scope>NUCLEOTIDE SEQUENCE [LARGE SCALE GENOMIC DNA]</scope>
    <source>
        <strain evidence="2">ATCC 700253 / DSM 10332 / NAL</strain>
    </source>
</reference>
<organism evidence="1 2">
    <name type="scientific">Sulfobacillus acidophilus (strain ATCC 700253 / DSM 10332 / NAL)</name>
    <dbReference type="NCBI Taxonomy" id="679936"/>
    <lineage>
        <taxon>Bacteria</taxon>
        <taxon>Bacillati</taxon>
        <taxon>Bacillota</taxon>
        <taxon>Clostridia</taxon>
        <taxon>Eubacteriales</taxon>
        <taxon>Clostridiales Family XVII. Incertae Sedis</taxon>
        <taxon>Sulfobacillus</taxon>
    </lineage>
</organism>
<dbReference type="HOGENOM" id="CLU_2002745_0_0_9"/>
<dbReference type="EMBL" id="CP003179">
    <property type="protein sequence ID" value="AEW06757.1"/>
    <property type="molecule type" value="Genomic_DNA"/>
</dbReference>
<gene>
    <name evidence="1" type="ordered locus">Sulac_3311</name>
</gene>
<sequence length="124" mass="14058">MSCQCNNAAWKILVDRLKKAQSVHDACITYMDLAKNLNQSLSQCGNYHFVGQQALDCIQAYCCVNKIPDLTALVIHKNGDHLPGNDFWRRHGLDPTVANPNQKQSFHQAPLESLWHHRNSSCEK</sequence>